<name>A0ABM6JG61_9GAMM</name>
<dbReference type="RefSeq" id="WP_080914894.1">
    <property type="nucleotide sequence ID" value="NZ_CP020472.1"/>
</dbReference>
<dbReference type="Gene3D" id="3.40.30.10">
    <property type="entry name" value="Glutaredoxin"/>
    <property type="match status" value="1"/>
</dbReference>
<evidence type="ECO:0000313" key="3">
    <source>
        <dbReference type="Proteomes" id="UP000191820"/>
    </source>
</evidence>
<feature type="chain" id="PRO_5046725549" description="Thioredoxin family protein" evidence="1">
    <location>
        <begin position="25"/>
        <end position="251"/>
    </location>
</feature>
<dbReference type="SUPFAM" id="SSF52833">
    <property type="entry name" value="Thioredoxin-like"/>
    <property type="match status" value="1"/>
</dbReference>
<sequence length="251" mass="28144">MRLAIGILLIPLMLLMGCQSTEHHAEALPQYTFIAHDNDLQRVELAQSKALEQGKLLLVVMGAQWCHDSRGLAGNFSDQTMQPILISRFETVFVDVAYFDDMHSLPQKYGYPAYFGTPTVMVIEPKTGQLLNEAGLSKWQSADSVPLDEYIDFFSTIGTQPVESLPTSPQLDEFIDANVAHLKQGFDYLRPIWAAVRNGNAGDSKELQAVATEVWQYRTQLQKDIIAMKQELAANPQTALAFPEYGKFSWE</sequence>
<keyword evidence="3" id="KW-1185">Reference proteome</keyword>
<evidence type="ECO:0008006" key="4">
    <source>
        <dbReference type="Google" id="ProtNLM"/>
    </source>
</evidence>
<organism evidence="2 3">
    <name type="scientific">Shewanella japonica</name>
    <dbReference type="NCBI Taxonomy" id="93973"/>
    <lineage>
        <taxon>Bacteria</taxon>
        <taxon>Pseudomonadati</taxon>
        <taxon>Pseudomonadota</taxon>
        <taxon>Gammaproteobacteria</taxon>
        <taxon>Alteromonadales</taxon>
        <taxon>Shewanellaceae</taxon>
        <taxon>Shewanella</taxon>
    </lineage>
</organism>
<dbReference type="Pfam" id="PF13899">
    <property type="entry name" value="Thioredoxin_7"/>
    <property type="match status" value="1"/>
</dbReference>
<proteinExistence type="predicted"/>
<accession>A0ABM6JG61</accession>
<evidence type="ECO:0000256" key="1">
    <source>
        <dbReference type="SAM" id="SignalP"/>
    </source>
</evidence>
<evidence type="ECO:0000313" key="2">
    <source>
        <dbReference type="EMBL" id="ARD21038.1"/>
    </source>
</evidence>
<dbReference type="PROSITE" id="PS51257">
    <property type="entry name" value="PROKAR_LIPOPROTEIN"/>
    <property type="match status" value="1"/>
</dbReference>
<protein>
    <recommendedName>
        <fullName evidence="4">Thioredoxin family protein</fullName>
    </recommendedName>
</protein>
<reference evidence="2 3" key="1">
    <citation type="submission" date="2017-03" db="EMBL/GenBank/DDBJ databases">
        <title>Genome sequencing of Shewanella japonica KCTC 22435.</title>
        <authorList>
            <person name="Kim K.M."/>
        </authorList>
    </citation>
    <scope>NUCLEOTIDE SEQUENCE [LARGE SCALE GENOMIC DNA]</scope>
    <source>
        <strain evidence="2 3">KCTC 22435</strain>
    </source>
</reference>
<dbReference type="InterPro" id="IPR036249">
    <property type="entry name" value="Thioredoxin-like_sf"/>
</dbReference>
<keyword evidence="1" id="KW-0732">Signal</keyword>
<gene>
    <name evidence="2" type="ORF">SJ2017_0701</name>
</gene>
<dbReference type="Proteomes" id="UP000191820">
    <property type="component" value="Chromosome"/>
</dbReference>
<feature type="signal peptide" evidence="1">
    <location>
        <begin position="1"/>
        <end position="24"/>
    </location>
</feature>
<dbReference type="EMBL" id="CP020472">
    <property type="protein sequence ID" value="ARD21038.1"/>
    <property type="molecule type" value="Genomic_DNA"/>
</dbReference>